<evidence type="ECO:0000256" key="1">
    <source>
        <dbReference type="SAM" id="Phobius"/>
    </source>
</evidence>
<dbReference type="Proteomes" id="UP000315377">
    <property type="component" value="Chromosome"/>
</dbReference>
<reference evidence="3 4" key="1">
    <citation type="submission" date="2019-07" db="EMBL/GenBank/DDBJ databases">
        <title>Paenibacillus thiaminolyticus NRRL B-4156.</title>
        <authorList>
            <person name="Hehnly C."/>
            <person name="Zhang L."/>
        </authorList>
    </citation>
    <scope>NUCLEOTIDE SEQUENCE [LARGE SCALE GENOMIC DNA]</scope>
    <source>
        <strain evidence="3 4">NRRL B-4156</strain>
    </source>
</reference>
<evidence type="ECO:0000313" key="5">
    <source>
        <dbReference type="Proteomes" id="UP001209276"/>
    </source>
</evidence>
<name>A0AAP9DVG0_PANTH</name>
<evidence type="ECO:0000313" key="3">
    <source>
        <dbReference type="EMBL" id="QDM43306.1"/>
    </source>
</evidence>
<dbReference type="Proteomes" id="UP001209276">
    <property type="component" value="Unassembled WGS sequence"/>
</dbReference>
<dbReference type="EMBL" id="JAMDMM010000032">
    <property type="protein sequence ID" value="MCY9609010.1"/>
    <property type="molecule type" value="Genomic_DNA"/>
</dbReference>
<proteinExistence type="predicted"/>
<accession>A0AAP9DVG0</accession>
<reference evidence="2 5" key="2">
    <citation type="submission" date="2022-05" db="EMBL/GenBank/DDBJ databases">
        <title>Genome Sequencing of Bee-Associated Microbes.</title>
        <authorList>
            <person name="Dunlap C."/>
        </authorList>
    </citation>
    <scope>NUCLEOTIDE SEQUENCE [LARGE SCALE GENOMIC DNA]</scope>
    <source>
        <strain evidence="2 5">NRRL B-14613</strain>
    </source>
</reference>
<keyword evidence="1" id="KW-1133">Transmembrane helix</keyword>
<protein>
    <submittedName>
        <fullName evidence="3">Uncharacterized protein</fullName>
    </submittedName>
</protein>
<dbReference type="AlphaFoldDB" id="A0AAP9DVG0"/>
<dbReference type="RefSeq" id="WP_087442365.1">
    <property type="nucleotide sequence ID" value="NZ_CABMNB010000025.1"/>
</dbReference>
<dbReference type="GeneID" id="76995745"/>
<dbReference type="EMBL" id="CP041405">
    <property type="protein sequence ID" value="QDM43306.1"/>
    <property type="molecule type" value="Genomic_DNA"/>
</dbReference>
<feature type="transmembrane region" description="Helical" evidence="1">
    <location>
        <begin position="12"/>
        <end position="30"/>
    </location>
</feature>
<gene>
    <name evidence="3" type="ORF">FLT43_07110</name>
    <name evidence="2" type="ORF">M5W83_17845</name>
</gene>
<evidence type="ECO:0000313" key="4">
    <source>
        <dbReference type="Proteomes" id="UP000315377"/>
    </source>
</evidence>
<feature type="transmembrane region" description="Helical" evidence="1">
    <location>
        <begin position="37"/>
        <end position="56"/>
    </location>
</feature>
<organism evidence="3 4">
    <name type="scientific">Paenibacillus thiaminolyticus</name>
    <name type="common">Bacillus thiaminolyticus</name>
    <dbReference type="NCBI Taxonomy" id="49283"/>
    <lineage>
        <taxon>Bacteria</taxon>
        <taxon>Bacillati</taxon>
        <taxon>Bacillota</taxon>
        <taxon>Bacilli</taxon>
        <taxon>Bacillales</taxon>
        <taxon>Paenibacillaceae</taxon>
        <taxon>Paenibacillus</taxon>
    </lineage>
</organism>
<keyword evidence="1" id="KW-0472">Membrane</keyword>
<feature type="transmembrane region" description="Helical" evidence="1">
    <location>
        <begin position="76"/>
        <end position="94"/>
    </location>
</feature>
<sequence length="104" mass="12069">MWATNPSWVWLLFYSVFGISLAASAFSLIIRRRIGISVVHIVILVTGFTVFFLNAMGRSEGMTELHYFWKSLREGALWAIYVLISGLFSIYWWYGFVISYRDKG</sequence>
<keyword evidence="5" id="KW-1185">Reference proteome</keyword>
<keyword evidence="1" id="KW-0812">Transmembrane</keyword>
<evidence type="ECO:0000313" key="2">
    <source>
        <dbReference type="EMBL" id="MCY9609010.1"/>
    </source>
</evidence>